<comment type="caution">
    <text evidence="1">The sequence shown here is derived from an EMBL/GenBank/DDBJ whole genome shotgun (WGS) entry which is preliminary data.</text>
</comment>
<name>A0AAU9K6R6_9CILI</name>
<evidence type="ECO:0000313" key="1">
    <source>
        <dbReference type="EMBL" id="CAG9335424.1"/>
    </source>
</evidence>
<keyword evidence="2" id="KW-1185">Reference proteome</keyword>
<organism evidence="1 2">
    <name type="scientific">Blepharisma stoltei</name>
    <dbReference type="NCBI Taxonomy" id="1481888"/>
    <lineage>
        <taxon>Eukaryota</taxon>
        <taxon>Sar</taxon>
        <taxon>Alveolata</taxon>
        <taxon>Ciliophora</taxon>
        <taxon>Postciliodesmatophora</taxon>
        <taxon>Heterotrichea</taxon>
        <taxon>Heterotrichida</taxon>
        <taxon>Blepharismidae</taxon>
        <taxon>Blepharisma</taxon>
    </lineage>
</organism>
<proteinExistence type="predicted"/>
<gene>
    <name evidence="1" type="ORF">BSTOLATCC_MIC63897</name>
</gene>
<reference evidence="1" key="1">
    <citation type="submission" date="2021-09" db="EMBL/GenBank/DDBJ databases">
        <authorList>
            <consortium name="AG Swart"/>
            <person name="Singh M."/>
            <person name="Singh A."/>
            <person name="Seah K."/>
            <person name="Emmerich C."/>
        </authorList>
    </citation>
    <scope>NUCLEOTIDE SEQUENCE</scope>
    <source>
        <strain evidence="1">ATCC30299</strain>
    </source>
</reference>
<evidence type="ECO:0000313" key="2">
    <source>
        <dbReference type="Proteomes" id="UP001162131"/>
    </source>
</evidence>
<protein>
    <submittedName>
        <fullName evidence="1">Uncharacterized protein</fullName>
    </submittedName>
</protein>
<dbReference type="Proteomes" id="UP001162131">
    <property type="component" value="Unassembled WGS sequence"/>
</dbReference>
<dbReference type="AlphaFoldDB" id="A0AAU9K6R6"/>
<dbReference type="EMBL" id="CAJZBQ010000062">
    <property type="protein sequence ID" value="CAG9335424.1"/>
    <property type="molecule type" value="Genomic_DNA"/>
</dbReference>
<sequence>MRTRCHISHQWSYTCNVCEGRGRFEKDCQDVEDMMQIKESIYREADVIERQKFANTQAYCQTLIKPELLLRVLIVQDKLWLCNMREGLWHQARRLNLK</sequence>
<accession>A0AAU9K6R6</accession>